<organism evidence="2">
    <name type="scientific">Desulfofervidus auxilii</name>
    <dbReference type="NCBI Taxonomy" id="1621989"/>
    <lineage>
        <taxon>Bacteria</taxon>
        <taxon>Pseudomonadati</taxon>
        <taxon>Thermodesulfobacteriota</taxon>
        <taxon>Candidatus Desulfofervidia</taxon>
        <taxon>Candidatus Desulfofervidales</taxon>
        <taxon>Candidatus Desulfofervidaceae</taxon>
        <taxon>Candidatus Desulfofervidus</taxon>
    </lineage>
</organism>
<evidence type="ECO:0000259" key="1">
    <source>
        <dbReference type="Pfam" id="PF00535"/>
    </source>
</evidence>
<comment type="caution">
    <text evidence="2">The sequence shown here is derived from an EMBL/GenBank/DDBJ whole genome shotgun (WGS) entry which is preliminary data.</text>
</comment>
<dbReference type="Pfam" id="PF00535">
    <property type="entry name" value="Glycos_transf_2"/>
    <property type="match status" value="1"/>
</dbReference>
<feature type="non-terminal residue" evidence="2">
    <location>
        <position position="1"/>
    </location>
</feature>
<protein>
    <submittedName>
        <fullName evidence="2">Glycosyltransferase family 2 protein</fullName>
    </submittedName>
</protein>
<sequence>IIPTLNAEKFIGNLLKNLIKVQTLKPNEIIVIDSSSQDKTIKIAKSYGCKTIVIKKEEFNHGGTRTFAGKKAIGDILVYFTQDAYPYNEYTLENLIKVFEKDEK</sequence>
<accession>A0A7C0U3H1</accession>
<dbReference type="InterPro" id="IPR029044">
    <property type="entry name" value="Nucleotide-diphossugar_trans"/>
</dbReference>
<evidence type="ECO:0000313" key="2">
    <source>
        <dbReference type="EMBL" id="HDD44896.1"/>
    </source>
</evidence>
<dbReference type="Proteomes" id="UP000886289">
    <property type="component" value="Unassembled WGS sequence"/>
</dbReference>
<dbReference type="Gene3D" id="3.90.550.10">
    <property type="entry name" value="Spore Coat Polysaccharide Biosynthesis Protein SpsA, Chain A"/>
    <property type="match status" value="1"/>
</dbReference>
<gene>
    <name evidence="2" type="ORF">ENG63_08575</name>
</gene>
<dbReference type="EMBL" id="DRBS01000317">
    <property type="protein sequence ID" value="HDD44896.1"/>
    <property type="molecule type" value="Genomic_DNA"/>
</dbReference>
<proteinExistence type="predicted"/>
<reference evidence="2" key="1">
    <citation type="journal article" date="2020" name="mSystems">
        <title>Genome- and Community-Level Interaction Insights into Carbon Utilization and Element Cycling Functions of Hydrothermarchaeota in Hydrothermal Sediment.</title>
        <authorList>
            <person name="Zhou Z."/>
            <person name="Liu Y."/>
            <person name="Xu W."/>
            <person name="Pan J."/>
            <person name="Luo Z.H."/>
            <person name="Li M."/>
        </authorList>
    </citation>
    <scope>NUCLEOTIDE SEQUENCE [LARGE SCALE GENOMIC DNA]</scope>
    <source>
        <strain evidence="2">HyVt-233</strain>
    </source>
</reference>
<dbReference type="CDD" id="cd00761">
    <property type="entry name" value="Glyco_tranf_GTA_type"/>
    <property type="match status" value="1"/>
</dbReference>
<feature type="domain" description="Glycosyltransferase 2-like" evidence="1">
    <location>
        <begin position="1"/>
        <end position="103"/>
    </location>
</feature>
<name>A0A7C0U3H1_DESA2</name>
<dbReference type="SUPFAM" id="SSF53448">
    <property type="entry name" value="Nucleotide-diphospho-sugar transferases"/>
    <property type="match status" value="1"/>
</dbReference>
<dbReference type="InterPro" id="IPR001173">
    <property type="entry name" value="Glyco_trans_2-like"/>
</dbReference>
<dbReference type="AlphaFoldDB" id="A0A7C0U3H1"/>